<evidence type="ECO:0000313" key="10">
    <source>
        <dbReference type="EMBL" id="GGG15773.1"/>
    </source>
</evidence>
<dbReference type="PANTHER" id="PTHR35579">
    <property type="entry name" value="CRISPR SYSTEM CMS ENDORIBONUCLEASE CSM3"/>
    <property type="match status" value="1"/>
</dbReference>
<dbReference type="GO" id="GO:0016787">
    <property type="term" value="F:hydrolase activity"/>
    <property type="evidence" value="ECO:0007669"/>
    <property type="project" value="UniProtKB-KW"/>
</dbReference>
<dbReference type="GO" id="GO:0003723">
    <property type="term" value="F:RNA binding"/>
    <property type="evidence" value="ECO:0007669"/>
    <property type="project" value="UniProtKB-KW"/>
</dbReference>
<feature type="domain" description="CRISPR type III-associated protein" evidence="9">
    <location>
        <begin position="16"/>
        <end position="213"/>
    </location>
</feature>
<evidence type="ECO:0000256" key="4">
    <source>
        <dbReference type="ARBA" id="ARBA00022759"/>
    </source>
</evidence>
<dbReference type="InterPro" id="IPR005537">
    <property type="entry name" value="RAMP_III_fam"/>
</dbReference>
<evidence type="ECO:0000256" key="8">
    <source>
        <dbReference type="ARBA" id="ARBA00033183"/>
    </source>
</evidence>
<dbReference type="Pfam" id="PF03787">
    <property type="entry name" value="RAMPs"/>
    <property type="match status" value="1"/>
</dbReference>
<protein>
    <recommendedName>
        <fullName evidence="2">CRISPR system Cms endoribonuclease Csm3</fullName>
    </recommendedName>
    <alternativeName>
        <fullName evidence="8">CRISPR type III A-associated RAMP protein Csm3</fullName>
    </alternativeName>
</protein>
<comment type="similarity">
    <text evidence="1">Belongs to the CRISPR-associated Csm3 family.</text>
</comment>
<keyword evidence="5" id="KW-0378">Hydrolase</keyword>
<reference evidence="10 11" key="1">
    <citation type="journal article" date="2014" name="Int. J. Syst. Evol. Microbiol.">
        <title>Complete genome sequence of Corynebacterium casei LMG S-19264T (=DSM 44701T), isolated from a smear-ripened cheese.</title>
        <authorList>
            <consortium name="US DOE Joint Genome Institute (JGI-PGF)"/>
            <person name="Walter F."/>
            <person name="Albersmeier A."/>
            <person name="Kalinowski J."/>
            <person name="Ruckert C."/>
        </authorList>
    </citation>
    <scope>NUCLEOTIDE SEQUENCE [LARGE SCALE GENOMIC DNA]</scope>
    <source>
        <strain evidence="10 11">CGMCC 1.16330</strain>
    </source>
</reference>
<organism evidence="10 11">
    <name type="scientific">Caldovatus sediminis</name>
    <dbReference type="NCBI Taxonomy" id="2041189"/>
    <lineage>
        <taxon>Bacteria</taxon>
        <taxon>Pseudomonadati</taxon>
        <taxon>Pseudomonadota</taxon>
        <taxon>Alphaproteobacteria</taxon>
        <taxon>Acetobacterales</taxon>
        <taxon>Roseomonadaceae</taxon>
        <taxon>Caldovatus</taxon>
    </lineage>
</organism>
<dbReference type="RefSeq" id="WP_188897197.1">
    <property type="nucleotide sequence ID" value="NZ_BMKS01000001.1"/>
</dbReference>
<sequence length="258" mass="28237">MSSIREAGRVRVTGLIRLKSGLHIGAGKDSVEIGGIDNPVLKHPHTGEPYIPGSSIKGKLRFLLEWAFGAVRADGQAWGFDGKQPVDTADPVLRIFGNALKDWKGGPTRLMVRDAPLCEADRARYREAPEAFFEEKTEVTINRIQGKALDGGLRTQERVPAGVAFDFELAFRLYDLGDGAARDLECLDWTLQGLALLEEDALGGSGSRGYGRIAFEDLALHVPERAPLALDNRFRGHRFSRERPPGIVRAEDILGVPA</sequence>
<keyword evidence="11" id="KW-1185">Reference proteome</keyword>
<dbReference type="PANTHER" id="PTHR35579:SF6">
    <property type="entry name" value="DUF324 DOMAIN-CONTAINING PROTEIN"/>
    <property type="match status" value="1"/>
</dbReference>
<dbReference type="AlphaFoldDB" id="A0A8J3EAF3"/>
<evidence type="ECO:0000256" key="5">
    <source>
        <dbReference type="ARBA" id="ARBA00022801"/>
    </source>
</evidence>
<evidence type="ECO:0000256" key="3">
    <source>
        <dbReference type="ARBA" id="ARBA00022722"/>
    </source>
</evidence>
<dbReference type="NCBIfam" id="TIGR02582">
    <property type="entry name" value="cas7_TM1809"/>
    <property type="match status" value="1"/>
</dbReference>
<dbReference type="Proteomes" id="UP000597507">
    <property type="component" value="Unassembled WGS sequence"/>
</dbReference>
<dbReference type="GO" id="GO:0004519">
    <property type="term" value="F:endonuclease activity"/>
    <property type="evidence" value="ECO:0007669"/>
    <property type="project" value="UniProtKB-KW"/>
</dbReference>
<keyword evidence="6" id="KW-0694">RNA-binding</keyword>
<dbReference type="EMBL" id="BMKS01000001">
    <property type="protein sequence ID" value="GGG15773.1"/>
    <property type="molecule type" value="Genomic_DNA"/>
</dbReference>
<keyword evidence="3" id="KW-0540">Nuclease</keyword>
<accession>A0A8J3EAF3</accession>
<dbReference type="InterPro" id="IPR052216">
    <property type="entry name" value="CRISPR_Csm3_endoribonuclease"/>
</dbReference>
<evidence type="ECO:0000256" key="7">
    <source>
        <dbReference type="ARBA" id="ARBA00023118"/>
    </source>
</evidence>
<comment type="caution">
    <text evidence="10">The sequence shown here is derived from an EMBL/GenBank/DDBJ whole genome shotgun (WGS) entry which is preliminary data.</text>
</comment>
<evidence type="ECO:0000256" key="1">
    <source>
        <dbReference type="ARBA" id="ARBA00006342"/>
    </source>
</evidence>
<dbReference type="GO" id="GO:0051607">
    <property type="term" value="P:defense response to virus"/>
    <property type="evidence" value="ECO:0007669"/>
    <property type="project" value="UniProtKB-KW"/>
</dbReference>
<keyword evidence="4" id="KW-0255">Endonuclease</keyword>
<dbReference type="InterPro" id="IPR013412">
    <property type="entry name" value="CRISPR-assoc_RAMP_Csm3"/>
</dbReference>
<gene>
    <name evidence="10" type="primary">csm3_2</name>
    <name evidence="10" type="ORF">GCM10010964_00080</name>
</gene>
<proteinExistence type="inferred from homology"/>
<evidence type="ECO:0000313" key="11">
    <source>
        <dbReference type="Proteomes" id="UP000597507"/>
    </source>
</evidence>
<evidence type="ECO:0000256" key="6">
    <source>
        <dbReference type="ARBA" id="ARBA00022884"/>
    </source>
</evidence>
<evidence type="ECO:0000256" key="2">
    <source>
        <dbReference type="ARBA" id="ARBA00022150"/>
    </source>
</evidence>
<name>A0A8J3EAF3_9PROT</name>
<evidence type="ECO:0000259" key="9">
    <source>
        <dbReference type="Pfam" id="PF03787"/>
    </source>
</evidence>
<keyword evidence="7" id="KW-0051">Antiviral defense</keyword>